<proteinExistence type="predicted"/>
<comment type="caution">
    <text evidence="2">The sequence shown here is derived from an EMBL/GenBank/DDBJ whole genome shotgun (WGS) entry which is preliminary data.</text>
</comment>
<protein>
    <submittedName>
        <fullName evidence="2">Uncharacterized protein</fullName>
    </submittedName>
</protein>
<name>A0ABN1MHA0_9FLAO</name>
<organism evidence="2 3">
    <name type="scientific">Gangjinia marincola</name>
    <dbReference type="NCBI Taxonomy" id="578463"/>
    <lineage>
        <taxon>Bacteria</taxon>
        <taxon>Pseudomonadati</taxon>
        <taxon>Bacteroidota</taxon>
        <taxon>Flavobacteriia</taxon>
        <taxon>Flavobacteriales</taxon>
        <taxon>Flavobacteriaceae</taxon>
        <taxon>Gangjinia</taxon>
    </lineage>
</organism>
<reference evidence="2 3" key="1">
    <citation type="journal article" date="2019" name="Int. J. Syst. Evol. Microbiol.">
        <title>The Global Catalogue of Microorganisms (GCM) 10K type strain sequencing project: providing services to taxonomists for standard genome sequencing and annotation.</title>
        <authorList>
            <consortium name="The Broad Institute Genomics Platform"/>
            <consortium name="The Broad Institute Genome Sequencing Center for Infectious Disease"/>
            <person name="Wu L."/>
            <person name="Ma J."/>
        </authorList>
    </citation>
    <scope>NUCLEOTIDE SEQUENCE [LARGE SCALE GENOMIC DNA]</scope>
    <source>
        <strain evidence="2 3">JCM 16082</strain>
    </source>
</reference>
<feature type="region of interest" description="Disordered" evidence="1">
    <location>
        <begin position="46"/>
        <end position="72"/>
    </location>
</feature>
<feature type="region of interest" description="Disordered" evidence="1">
    <location>
        <begin position="99"/>
        <end position="141"/>
    </location>
</feature>
<dbReference type="EMBL" id="BAAAFG010000015">
    <property type="protein sequence ID" value="GAA0872510.1"/>
    <property type="molecule type" value="Genomic_DNA"/>
</dbReference>
<feature type="compositionally biased region" description="Basic and acidic residues" evidence="1">
    <location>
        <begin position="101"/>
        <end position="132"/>
    </location>
</feature>
<keyword evidence="3" id="KW-1185">Reference proteome</keyword>
<gene>
    <name evidence="2" type="ORF">GCM10009117_16570</name>
</gene>
<sequence>MMFLDRHKALIITFLVFGILLLTMANLHLARKNRKPLEKITVLNIPLPPPPEEEPEELQKEKPYQKQLKTHQAFNEDLAETEEEFENRLEEILNKNALDQAAEKKNDGREAIPEEKKEEKKASRGNDTEKKLNTKRSNSRGTSITFSLVGRKKVKIPNPIYTCDASGKVVINIEVNQYGDVVEADYNRSASSTRNQCLIDQAIEYALRATFSTGKRNSQQGSISYTFRS</sequence>
<accession>A0ABN1MHA0</accession>
<dbReference type="Proteomes" id="UP001500507">
    <property type="component" value="Unassembled WGS sequence"/>
</dbReference>
<evidence type="ECO:0000313" key="2">
    <source>
        <dbReference type="EMBL" id="GAA0872510.1"/>
    </source>
</evidence>
<dbReference type="RefSeq" id="WP_343765968.1">
    <property type="nucleotide sequence ID" value="NZ_BAAAFG010000015.1"/>
</dbReference>
<evidence type="ECO:0000313" key="3">
    <source>
        <dbReference type="Proteomes" id="UP001500507"/>
    </source>
</evidence>
<evidence type="ECO:0000256" key="1">
    <source>
        <dbReference type="SAM" id="MobiDB-lite"/>
    </source>
</evidence>